<evidence type="ECO:0000313" key="1">
    <source>
        <dbReference type="EMBL" id="BCJ35663.1"/>
    </source>
</evidence>
<gene>
    <name evidence="1" type="ORF">Athai_31660</name>
</gene>
<sequence length="206" mass="22212">MTDRDLEAALDQVVEAARAHLAAVRAAGGRSDDEAVWRSYVALNNASFGYDELLLDTFGEVTPWDLEPIDPTEADRQWAPAADAESDEQVTISVRQRRDFTVPSVAGLLRAAETIRRAVPHAEAAAEPITTVGAAVAELMQAGDGALGSLDVPELEPLRGVVTVSQLPPGVAESDEEDEDDPFVADPAELPLFRFDEYVEESPESR</sequence>
<dbReference type="AlphaFoldDB" id="A0A7R7HY33"/>
<accession>A0A7R7HY33</accession>
<reference evidence="1 2" key="1">
    <citation type="submission" date="2020-08" db="EMBL/GenBank/DDBJ databases">
        <title>Whole genome shotgun sequence of Actinocatenispora thailandica NBRC 105041.</title>
        <authorList>
            <person name="Komaki H."/>
            <person name="Tamura T."/>
        </authorList>
    </citation>
    <scope>NUCLEOTIDE SEQUENCE [LARGE SCALE GENOMIC DNA]</scope>
    <source>
        <strain evidence="1 2">NBRC 105041</strain>
    </source>
</reference>
<protein>
    <submittedName>
        <fullName evidence="1">Uncharacterized protein</fullName>
    </submittedName>
</protein>
<proteinExistence type="predicted"/>
<keyword evidence="2" id="KW-1185">Reference proteome</keyword>
<evidence type="ECO:0000313" key="2">
    <source>
        <dbReference type="Proteomes" id="UP000611640"/>
    </source>
</evidence>
<name>A0A7R7HY33_9ACTN</name>
<organism evidence="1 2">
    <name type="scientific">Actinocatenispora thailandica</name>
    <dbReference type="NCBI Taxonomy" id="227318"/>
    <lineage>
        <taxon>Bacteria</taxon>
        <taxon>Bacillati</taxon>
        <taxon>Actinomycetota</taxon>
        <taxon>Actinomycetes</taxon>
        <taxon>Micromonosporales</taxon>
        <taxon>Micromonosporaceae</taxon>
        <taxon>Actinocatenispora</taxon>
    </lineage>
</organism>
<dbReference type="EMBL" id="AP023355">
    <property type="protein sequence ID" value="BCJ35663.1"/>
    <property type="molecule type" value="Genomic_DNA"/>
</dbReference>
<dbReference type="RefSeq" id="WP_203962152.1">
    <property type="nucleotide sequence ID" value="NZ_AP023355.1"/>
</dbReference>
<dbReference type="KEGG" id="atl:Athai_31660"/>
<dbReference type="Proteomes" id="UP000611640">
    <property type="component" value="Chromosome"/>
</dbReference>